<protein>
    <submittedName>
        <fullName evidence="2">Quinol monooxygenase YgiN</fullName>
    </submittedName>
</protein>
<dbReference type="RefSeq" id="WP_093025417.1">
    <property type="nucleotide sequence ID" value="NZ_FPBK01000009.1"/>
</dbReference>
<dbReference type="Proteomes" id="UP000199138">
    <property type="component" value="Unassembled WGS sequence"/>
</dbReference>
<dbReference type="Pfam" id="PF03992">
    <property type="entry name" value="ABM"/>
    <property type="match status" value="1"/>
</dbReference>
<keyword evidence="3" id="KW-1185">Reference proteome</keyword>
<dbReference type="PROSITE" id="PS51725">
    <property type="entry name" value="ABM"/>
    <property type="match status" value="1"/>
</dbReference>
<sequence length="100" mass="11902">MIYVIAKSVAKTDKIDETKKAMTALLEPTHSEDGCIQYDLHQDQDKPEIFFFYERWESREILDKHLKSDHLKIWSDQQKELLAEPMEVIFLDKVDSRMQT</sequence>
<dbReference type="PANTHER" id="PTHR33336:SF3">
    <property type="entry name" value="ABM DOMAIN-CONTAINING PROTEIN"/>
    <property type="match status" value="1"/>
</dbReference>
<name>A0A1I7HGF8_9FLAO</name>
<dbReference type="Gene3D" id="3.30.70.100">
    <property type="match status" value="1"/>
</dbReference>
<evidence type="ECO:0000313" key="2">
    <source>
        <dbReference type="EMBL" id="SFU59820.1"/>
    </source>
</evidence>
<proteinExistence type="predicted"/>
<keyword evidence="2" id="KW-0503">Monooxygenase</keyword>
<dbReference type="InterPro" id="IPR011008">
    <property type="entry name" value="Dimeric_a/b-barrel"/>
</dbReference>
<dbReference type="PANTHER" id="PTHR33336">
    <property type="entry name" value="QUINOL MONOOXYGENASE YGIN-RELATED"/>
    <property type="match status" value="1"/>
</dbReference>
<dbReference type="InterPro" id="IPR050744">
    <property type="entry name" value="AI-2_Isomerase_LsrG"/>
</dbReference>
<dbReference type="AlphaFoldDB" id="A0A1I7HGF8"/>
<organism evidence="2 3">
    <name type="scientific">Pustulibacterium marinum</name>
    <dbReference type="NCBI Taxonomy" id="1224947"/>
    <lineage>
        <taxon>Bacteria</taxon>
        <taxon>Pseudomonadati</taxon>
        <taxon>Bacteroidota</taxon>
        <taxon>Flavobacteriia</taxon>
        <taxon>Flavobacteriales</taxon>
        <taxon>Flavobacteriaceae</taxon>
        <taxon>Pustulibacterium</taxon>
    </lineage>
</organism>
<evidence type="ECO:0000259" key="1">
    <source>
        <dbReference type="PROSITE" id="PS51725"/>
    </source>
</evidence>
<evidence type="ECO:0000313" key="3">
    <source>
        <dbReference type="Proteomes" id="UP000199138"/>
    </source>
</evidence>
<dbReference type="SUPFAM" id="SSF54909">
    <property type="entry name" value="Dimeric alpha+beta barrel"/>
    <property type="match status" value="1"/>
</dbReference>
<feature type="domain" description="ABM" evidence="1">
    <location>
        <begin position="2"/>
        <end position="90"/>
    </location>
</feature>
<reference evidence="2 3" key="1">
    <citation type="submission" date="2016-10" db="EMBL/GenBank/DDBJ databases">
        <authorList>
            <person name="de Groot N.N."/>
        </authorList>
    </citation>
    <scope>NUCLEOTIDE SEQUENCE [LARGE SCALE GENOMIC DNA]</scope>
    <source>
        <strain evidence="2 3">CGMCC 1.12333</strain>
    </source>
</reference>
<dbReference type="InterPro" id="IPR007138">
    <property type="entry name" value="ABM_dom"/>
</dbReference>
<dbReference type="EMBL" id="FPBK01000009">
    <property type="protein sequence ID" value="SFU59820.1"/>
    <property type="molecule type" value="Genomic_DNA"/>
</dbReference>
<dbReference type="OrthoDB" id="9806189at2"/>
<dbReference type="GO" id="GO:0004497">
    <property type="term" value="F:monooxygenase activity"/>
    <property type="evidence" value="ECO:0007669"/>
    <property type="project" value="UniProtKB-KW"/>
</dbReference>
<gene>
    <name evidence="2" type="ORF">SAMN05216480_10947</name>
</gene>
<keyword evidence="2" id="KW-0560">Oxidoreductase</keyword>
<dbReference type="STRING" id="1224947.SAMN05216480_10947"/>
<accession>A0A1I7HGF8</accession>